<dbReference type="GO" id="GO:0004518">
    <property type="term" value="F:nuclease activity"/>
    <property type="evidence" value="ECO:0007669"/>
    <property type="project" value="UniProtKB-KW"/>
</dbReference>
<dbReference type="OrthoDB" id="10051515at2759"/>
<dbReference type="InterPro" id="IPR045249">
    <property type="entry name" value="HARBI1-like"/>
</dbReference>
<evidence type="ECO:0000259" key="8">
    <source>
        <dbReference type="Pfam" id="PF13359"/>
    </source>
</evidence>
<keyword evidence="5" id="KW-0479">Metal-binding</keyword>
<dbReference type="PANTHER" id="PTHR22930:SF198">
    <property type="entry name" value="DDE TNP4 DOMAIN-CONTAINING PROTEIN"/>
    <property type="match status" value="1"/>
</dbReference>
<comment type="subcellular location">
    <subcellularLocation>
        <location evidence="2">Nucleus</location>
    </subcellularLocation>
</comment>
<comment type="similarity">
    <text evidence="3">Belongs to the HARBI1 family.</text>
</comment>
<dbReference type="AlphaFoldDB" id="A0A7M7HIZ7"/>
<dbReference type="OMA" id="TWREIAN"/>
<keyword evidence="4" id="KW-0540">Nuclease</keyword>
<dbReference type="Pfam" id="PF13359">
    <property type="entry name" value="DDE_Tnp_4"/>
    <property type="match status" value="1"/>
</dbReference>
<keyword evidence="6" id="KW-0378">Hydrolase</keyword>
<dbReference type="InParanoid" id="A0A7M7HIZ7"/>
<dbReference type="GO" id="GO:0046872">
    <property type="term" value="F:metal ion binding"/>
    <property type="evidence" value="ECO:0007669"/>
    <property type="project" value="UniProtKB-KW"/>
</dbReference>
<protein>
    <recommendedName>
        <fullName evidence="8">DDE Tnp4 domain-containing protein</fullName>
    </recommendedName>
</protein>
<evidence type="ECO:0000256" key="4">
    <source>
        <dbReference type="ARBA" id="ARBA00022722"/>
    </source>
</evidence>
<reference evidence="10" key="1">
    <citation type="submission" date="2015-02" db="EMBL/GenBank/DDBJ databases">
        <title>Genome sequencing for Strongylocentrotus purpuratus.</title>
        <authorList>
            <person name="Murali S."/>
            <person name="Liu Y."/>
            <person name="Vee V."/>
            <person name="English A."/>
            <person name="Wang M."/>
            <person name="Skinner E."/>
            <person name="Han Y."/>
            <person name="Muzny D.M."/>
            <person name="Worley K.C."/>
            <person name="Gibbs R.A."/>
        </authorList>
    </citation>
    <scope>NUCLEOTIDE SEQUENCE</scope>
</reference>
<dbReference type="Proteomes" id="UP000007110">
    <property type="component" value="Unassembled WGS sequence"/>
</dbReference>
<dbReference type="EnsemblMetazoa" id="XM_011664842">
    <property type="protein sequence ID" value="XP_011663144"/>
    <property type="gene ID" value="LOC105437805"/>
</dbReference>
<dbReference type="PANTHER" id="PTHR22930">
    <property type="match status" value="1"/>
</dbReference>
<evidence type="ECO:0000256" key="6">
    <source>
        <dbReference type="ARBA" id="ARBA00022801"/>
    </source>
</evidence>
<feature type="domain" description="DDE Tnp4" evidence="8">
    <location>
        <begin position="21"/>
        <end position="162"/>
    </location>
</feature>
<comment type="cofactor">
    <cofactor evidence="1">
        <name>a divalent metal cation</name>
        <dbReference type="ChEBI" id="CHEBI:60240"/>
    </cofactor>
</comment>
<keyword evidence="7" id="KW-0539">Nucleus</keyword>
<dbReference type="KEGG" id="spu:105437805"/>
<name>A0A7M7HIZ7_STRPU</name>
<evidence type="ECO:0000256" key="7">
    <source>
        <dbReference type="ARBA" id="ARBA00023242"/>
    </source>
</evidence>
<dbReference type="InterPro" id="IPR027806">
    <property type="entry name" value="HARBI1_dom"/>
</dbReference>
<keyword evidence="10" id="KW-1185">Reference proteome</keyword>
<evidence type="ECO:0000256" key="3">
    <source>
        <dbReference type="ARBA" id="ARBA00006958"/>
    </source>
</evidence>
<evidence type="ECO:0000256" key="2">
    <source>
        <dbReference type="ARBA" id="ARBA00004123"/>
    </source>
</evidence>
<evidence type="ECO:0000313" key="9">
    <source>
        <dbReference type="EnsemblMetazoa" id="XP_011663144"/>
    </source>
</evidence>
<dbReference type="GO" id="GO:0005634">
    <property type="term" value="C:nucleus"/>
    <property type="evidence" value="ECO:0007669"/>
    <property type="project" value="UniProtKB-SubCell"/>
</dbReference>
<dbReference type="GO" id="GO:0016787">
    <property type="term" value="F:hydrolase activity"/>
    <property type="evidence" value="ECO:0007669"/>
    <property type="project" value="UniProtKB-KW"/>
</dbReference>
<evidence type="ECO:0000256" key="1">
    <source>
        <dbReference type="ARBA" id="ARBA00001968"/>
    </source>
</evidence>
<organism evidence="9 10">
    <name type="scientific">Strongylocentrotus purpuratus</name>
    <name type="common">Purple sea urchin</name>
    <dbReference type="NCBI Taxonomy" id="7668"/>
    <lineage>
        <taxon>Eukaryota</taxon>
        <taxon>Metazoa</taxon>
        <taxon>Echinodermata</taxon>
        <taxon>Eleutherozoa</taxon>
        <taxon>Echinozoa</taxon>
        <taxon>Echinoidea</taxon>
        <taxon>Euechinoidea</taxon>
        <taxon>Echinacea</taxon>
        <taxon>Camarodonta</taxon>
        <taxon>Echinidea</taxon>
        <taxon>Strongylocentrotidae</taxon>
        <taxon>Strongylocentrotus</taxon>
    </lineage>
</organism>
<evidence type="ECO:0000313" key="10">
    <source>
        <dbReference type="Proteomes" id="UP000007110"/>
    </source>
</evidence>
<accession>A0A7M7HIZ7</accession>
<proteinExistence type="inferred from homology"/>
<evidence type="ECO:0000256" key="5">
    <source>
        <dbReference type="ARBA" id="ARBA00022723"/>
    </source>
</evidence>
<reference evidence="9" key="2">
    <citation type="submission" date="2021-01" db="UniProtKB">
        <authorList>
            <consortium name="EnsemblMetazoa"/>
        </authorList>
    </citation>
    <scope>IDENTIFICATION</scope>
</reference>
<sequence>MKSSHTGLRRLLEFSPNLGALDGKHVAIKCPEDSGSIFYNYQCFYSIVLMALVDAKYRFVWIDVGNETSDAQLFNSCELKQRLKSEILGVPLPEPLSNDDEDIPYFFVADETFAMTTWPMKPYARRAMAKQERIYNYRLSQARRLVENAFGIPTNRFQCLLSTDHSPTNPFNRQDHGIGKLLLLVT</sequence>
<dbReference type="GeneID" id="105437805"/>
<dbReference type="RefSeq" id="XP_011663144.2">
    <property type="nucleotide sequence ID" value="XM_011664842.2"/>
</dbReference>